<dbReference type="Proteomes" id="UP000663623">
    <property type="component" value="Chromosome"/>
</dbReference>
<evidence type="ECO:0000256" key="11">
    <source>
        <dbReference type="ARBA" id="ARBA00023136"/>
    </source>
</evidence>
<dbReference type="InterPro" id="IPR003824">
    <property type="entry name" value="UppP"/>
</dbReference>
<feature type="transmembrane region" description="Helical" evidence="17">
    <location>
        <begin position="181"/>
        <end position="201"/>
    </location>
</feature>
<accession>A0ABN6E852</accession>
<evidence type="ECO:0000256" key="12">
    <source>
        <dbReference type="ARBA" id="ARBA00023251"/>
    </source>
</evidence>
<evidence type="ECO:0000256" key="1">
    <source>
        <dbReference type="ARBA" id="ARBA00004651"/>
    </source>
</evidence>
<evidence type="ECO:0000256" key="6">
    <source>
        <dbReference type="ARBA" id="ARBA00022692"/>
    </source>
</evidence>
<keyword evidence="5 17" id="KW-1003">Cell membrane</keyword>
<dbReference type="PANTHER" id="PTHR30622">
    <property type="entry name" value="UNDECAPRENYL-DIPHOSPHATASE"/>
    <property type="match status" value="1"/>
</dbReference>
<dbReference type="EC" id="3.6.1.27" evidence="3 17"/>
<keyword evidence="9 17" id="KW-0573">Peptidoglycan synthesis</keyword>
<keyword evidence="10 17" id="KW-1133">Transmembrane helix</keyword>
<evidence type="ECO:0000256" key="13">
    <source>
        <dbReference type="ARBA" id="ARBA00023316"/>
    </source>
</evidence>
<evidence type="ECO:0000313" key="19">
    <source>
        <dbReference type="Proteomes" id="UP000663623"/>
    </source>
</evidence>
<keyword evidence="6 17" id="KW-0812">Transmembrane</keyword>
<comment type="similarity">
    <text evidence="2 17">Belongs to the UppP family.</text>
</comment>
<feature type="transmembrane region" description="Helical" evidence="17">
    <location>
        <begin position="213"/>
        <end position="234"/>
    </location>
</feature>
<dbReference type="NCBIfam" id="TIGR00753">
    <property type="entry name" value="undec_PP_bacA"/>
    <property type="match status" value="1"/>
</dbReference>
<feature type="transmembrane region" description="Helical" evidence="17">
    <location>
        <begin position="81"/>
        <end position="99"/>
    </location>
</feature>
<evidence type="ECO:0000256" key="8">
    <source>
        <dbReference type="ARBA" id="ARBA00022960"/>
    </source>
</evidence>
<protein>
    <recommendedName>
        <fullName evidence="4 17">Undecaprenyl-diphosphatase</fullName>
        <ecNumber evidence="3 17">3.6.1.27</ecNumber>
    </recommendedName>
    <alternativeName>
        <fullName evidence="15 17">Bacitracin resistance protein</fullName>
    </alternativeName>
    <alternativeName>
        <fullName evidence="14 17">Undecaprenyl pyrophosphate phosphatase</fullName>
    </alternativeName>
</protein>
<evidence type="ECO:0000256" key="16">
    <source>
        <dbReference type="ARBA" id="ARBA00047594"/>
    </source>
</evidence>
<evidence type="ECO:0000256" key="10">
    <source>
        <dbReference type="ARBA" id="ARBA00022989"/>
    </source>
</evidence>
<comment type="function">
    <text evidence="17">Catalyzes the dephosphorylation of undecaprenyl diphosphate (UPP). Confers resistance to bacitracin.</text>
</comment>
<evidence type="ECO:0000256" key="15">
    <source>
        <dbReference type="ARBA" id="ARBA00032932"/>
    </source>
</evidence>
<comment type="catalytic activity">
    <reaction evidence="16 17">
        <text>di-trans,octa-cis-undecaprenyl diphosphate + H2O = di-trans,octa-cis-undecaprenyl phosphate + phosphate + H(+)</text>
        <dbReference type="Rhea" id="RHEA:28094"/>
        <dbReference type="ChEBI" id="CHEBI:15377"/>
        <dbReference type="ChEBI" id="CHEBI:15378"/>
        <dbReference type="ChEBI" id="CHEBI:43474"/>
        <dbReference type="ChEBI" id="CHEBI:58405"/>
        <dbReference type="ChEBI" id="CHEBI:60392"/>
        <dbReference type="EC" id="3.6.1.27"/>
    </reaction>
</comment>
<keyword evidence="19" id="KW-1185">Reference proteome</keyword>
<comment type="miscellaneous">
    <text evidence="17">Bacitracin is thought to be involved in the inhibition of peptidoglycan synthesis by sequestering undecaprenyl diphosphate, thereby reducing the pool of lipid carrier available.</text>
</comment>
<keyword evidence="7 17" id="KW-0378">Hydrolase</keyword>
<evidence type="ECO:0000256" key="9">
    <source>
        <dbReference type="ARBA" id="ARBA00022984"/>
    </source>
</evidence>
<gene>
    <name evidence="17 18" type="primary">uppP</name>
    <name evidence="18" type="ORF">CaldiYA01_06990</name>
</gene>
<sequence>MTAFQAIFLGTLQGLGEFLPISSSAHLIIFPWLFGWKEHSLVFDVALHLGTLLAVLVYFWKDYLDLMVQGIAKPKSEKGKLLWFIIVATIPGALFGYFFENIVEEVFRKQYLLIAIVLAVFGFILYYVDSIAKNKVELSKMNVLQAALIGISQAFALFPGISRSGITMTTGLLLGLKKEAAAKFSFLMSAPIILGAGFVSLLKNINYVFTEFYSFAIGFFTSAVVGFLAIHFLLGIVKKSGFKIFAYYRFFLAAVILVFYLLRLV</sequence>
<feature type="transmembrane region" description="Helical" evidence="17">
    <location>
        <begin position="111"/>
        <end position="129"/>
    </location>
</feature>
<reference evidence="18 19" key="1">
    <citation type="submission" date="2021-02" db="EMBL/GenBank/DDBJ databases">
        <title>Nitrogen-fixing ability and nitrogen fixation related genes of thermophilic fermentative bacteria in the genus Caldicellulosiruptor.</title>
        <authorList>
            <person name="Chen Y."/>
            <person name="Nishihara A."/>
            <person name="Haruta S."/>
        </authorList>
    </citation>
    <scope>NUCLEOTIDE SEQUENCE [LARGE SCALE GENOMIC DNA]</scope>
    <source>
        <strain evidence="18 19">YA01</strain>
    </source>
</reference>
<keyword evidence="8 17" id="KW-0133">Cell shape</keyword>
<evidence type="ECO:0000256" key="14">
    <source>
        <dbReference type="ARBA" id="ARBA00032707"/>
    </source>
</evidence>
<evidence type="ECO:0000313" key="18">
    <source>
        <dbReference type="EMBL" id="BCS80739.1"/>
    </source>
</evidence>
<dbReference type="EMBL" id="AP024480">
    <property type="protein sequence ID" value="BCS80739.1"/>
    <property type="molecule type" value="Genomic_DNA"/>
</dbReference>
<evidence type="ECO:0000256" key="3">
    <source>
        <dbReference type="ARBA" id="ARBA00012374"/>
    </source>
</evidence>
<feature type="transmembrane region" description="Helical" evidence="17">
    <location>
        <begin position="40"/>
        <end position="60"/>
    </location>
</feature>
<evidence type="ECO:0000256" key="7">
    <source>
        <dbReference type="ARBA" id="ARBA00022801"/>
    </source>
</evidence>
<feature type="transmembrane region" description="Helical" evidence="17">
    <location>
        <begin position="141"/>
        <end position="161"/>
    </location>
</feature>
<feature type="transmembrane region" description="Helical" evidence="17">
    <location>
        <begin position="246"/>
        <end position="262"/>
    </location>
</feature>
<dbReference type="RefSeq" id="WP_207181371.1">
    <property type="nucleotide sequence ID" value="NZ_AP024480.1"/>
</dbReference>
<dbReference type="PANTHER" id="PTHR30622:SF4">
    <property type="entry name" value="UNDECAPRENYL-DIPHOSPHATASE"/>
    <property type="match status" value="1"/>
</dbReference>
<evidence type="ECO:0000256" key="17">
    <source>
        <dbReference type="HAMAP-Rule" id="MF_01006"/>
    </source>
</evidence>
<evidence type="ECO:0000256" key="5">
    <source>
        <dbReference type="ARBA" id="ARBA00022475"/>
    </source>
</evidence>
<comment type="subcellular location">
    <subcellularLocation>
        <location evidence="1 17">Cell membrane</location>
        <topology evidence="1 17">Multi-pass membrane protein</topology>
    </subcellularLocation>
</comment>
<dbReference type="Pfam" id="PF02673">
    <property type="entry name" value="BacA"/>
    <property type="match status" value="1"/>
</dbReference>
<proteinExistence type="inferred from homology"/>
<organism evidence="18 19">
    <name type="scientific">Caldicellulosiruptor diazotrophicus</name>
    <dbReference type="NCBI Taxonomy" id="2806205"/>
    <lineage>
        <taxon>Bacteria</taxon>
        <taxon>Bacillati</taxon>
        <taxon>Bacillota</taxon>
        <taxon>Bacillota incertae sedis</taxon>
        <taxon>Caldicellulosiruptorales</taxon>
        <taxon>Caldicellulosiruptoraceae</taxon>
        <taxon>Caldicellulosiruptor</taxon>
    </lineage>
</organism>
<dbReference type="HAMAP" id="MF_01006">
    <property type="entry name" value="Undec_diphosphatase"/>
    <property type="match status" value="1"/>
</dbReference>
<keyword evidence="13 17" id="KW-0961">Cell wall biogenesis/degradation</keyword>
<keyword evidence="11 17" id="KW-0472">Membrane</keyword>
<name>A0ABN6E852_9FIRM</name>
<evidence type="ECO:0000256" key="4">
    <source>
        <dbReference type="ARBA" id="ARBA00021581"/>
    </source>
</evidence>
<evidence type="ECO:0000256" key="2">
    <source>
        <dbReference type="ARBA" id="ARBA00010621"/>
    </source>
</evidence>
<keyword evidence="12 17" id="KW-0046">Antibiotic resistance</keyword>